<sequence>MKFIKLMPILALTLLLGACGQKYRGEMVYTAAGGAAGGLTCAAMGASGPVIGLCSILGLAVGNAVGQALEPEIVQPQPTQVLYAHPIDPPYECYETRSRASGPGYGGGGNFSIFGGGGGYDRSEQCSRRTYRY</sequence>
<reference evidence="1 2" key="1">
    <citation type="journal article" date="2016" name="Nat. Commun.">
        <title>Thousands of microbial genomes shed light on interconnected biogeochemical processes in an aquifer system.</title>
        <authorList>
            <person name="Anantharaman K."/>
            <person name="Brown C.T."/>
            <person name="Hug L.A."/>
            <person name="Sharon I."/>
            <person name="Castelle C.J."/>
            <person name="Probst A.J."/>
            <person name="Thomas B.C."/>
            <person name="Singh A."/>
            <person name="Wilkins M.J."/>
            <person name="Karaoz U."/>
            <person name="Brodie E.L."/>
            <person name="Williams K.H."/>
            <person name="Hubbard S.S."/>
            <person name="Banfield J.F."/>
        </authorList>
    </citation>
    <scope>NUCLEOTIDE SEQUENCE [LARGE SCALE GENOMIC DNA]</scope>
</reference>
<evidence type="ECO:0000313" key="1">
    <source>
        <dbReference type="EMBL" id="OGG47550.1"/>
    </source>
</evidence>
<organism evidence="1 2">
    <name type="scientific">Candidatus Kaiserbacteria bacterium RIFCSPHIGHO2_01_FULL_49_13</name>
    <dbReference type="NCBI Taxonomy" id="1798477"/>
    <lineage>
        <taxon>Bacteria</taxon>
        <taxon>Candidatus Kaiseribacteriota</taxon>
    </lineage>
</organism>
<name>A0A1F6CEZ3_9BACT</name>
<dbReference type="PROSITE" id="PS51257">
    <property type="entry name" value="PROKAR_LIPOPROTEIN"/>
    <property type="match status" value="1"/>
</dbReference>
<dbReference type="EMBL" id="MFKQ01000007">
    <property type="protein sequence ID" value="OGG47550.1"/>
    <property type="molecule type" value="Genomic_DNA"/>
</dbReference>
<gene>
    <name evidence="1" type="ORF">A2671_00675</name>
</gene>
<evidence type="ECO:0008006" key="3">
    <source>
        <dbReference type="Google" id="ProtNLM"/>
    </source>
</evidence>
<protein>
    <recommendedName>
        <fullName evidence="3">Glycine zipper domain-containing protein</fullName>
    </recommendedName>
</protein>
<comment type="caution">
    <text evidence="1">The sequence shown here is derived from an EMBL/GenBank/DDBJ whole genome shotgun (WGS) entry which is preliminary data.</text>
</comment>
<dbReference type="Proteomes" id="UP000178344">
    <property type="component" value="Unassembled WGS sequence"/>
</dbReference>
<accession>A0A1F6CEZ3</accession>
<dbReference type="AlphaFoldDB" id="A0A1F6CEZ3"/>
<proteinExistence type="predicted"/>
<evidence type="ECO:0000313" key="2">
    <source>
        <dbReference type="Proteomes" id="UP000178344"/>
    </source>
</evidence>